<evidence type="ECO:0000256" key="1">
    <source>
        <dbReference type="SAM" id="MobiDB-lite"/>
    </source>
</evidence>
<name>A0A8J6HNT0_TENMO</name>
<reference evidence="2" key="1">
    <citation type="journal article" date="2020" name="J Insects Food Feed">
        <title>The yellow mealworm (Tenebrio molitor) genome: a resource for the emerging insects as food and feed industry.</title>
        <authorList>
            <person name="Eriksson T."/>
            <person name="Andere A."/>
            <person name="Kelstrup H."/>
            <person name="Emery V."/>
            <person name="Picard C."/>
        </authorList>
    </citation>
    <scope>NUCLEOTIDE SEQUENCE</scope>
    <source>
        <strain evidence="2">Stoneville</strain>
        <tissue evidence="2">Whole head</tissue>
    </source>
</reference>
<evidence type="ECO:0000313" key="3">
    <source>
        <dbReference type="Proteomes" id="UP000719412"/>
    </source>
</evidence>
<sequence>MDSCNFKSCSTSRIPLIIVQNYTEQSVNHDEEPELHHRGVDNVQKQKSEKEGNWSSDKRQIWRRSLMGPVFVSNIRTVDHCTSGSGQDQERVCYRNRRVPGSPFKNENLQLTSHINDTGVDPSVTCGFASSMKSPPPMGNTIYNWTSANWFTFTAHVRVSRNRR</sequence>
<gene>
    <name evidence="2" type="ORF">GEV33_004929</name>
</gene>
<keyword evidence="3" id="KW-1185">Reference proteome</keyword>
<proteinExistence type="predicted"/>
<comment type="caution">
    <text evidence="2">The sequence shown here is derived from an EMBL/GenBank/DDBJ whole genome shotgun (WGS) entry which is preliminary data.</text>
</comment>
<accession>A0A8J6HNT0</accession>
<reference evidence="2" key="2">
    <citation type="submission" date="2021-08" db="EMBL/GenBank/DDBJ databases">
        <authorList>
            <person name="Eriksson T."/>
        </authorList>
    </citation>
    <scope>NUCLEOTIDE SEQUENCE</scope>
    <source>
        <strain evidence="2">Stoneville</strain>
        <tissue evidence="2">Whole head</tissue>
    </source>
</reference>
<protein>
    <submittedName>
        <fullName evidence="2">Uncharacterized protein</fullName>
    </submittedName>
</protein>
<feature type="region of interest" description="Disordered" evidence="1">
    <location>
        <begin position="25"/>
        <end position="59"/>
    </location>
</feature>
<dbReference type="AlphaFoldDB" id="A0A8J6HNT0"/>
<evidence type="ECO:0000313" key="2">
    <source>
        <dbReference type="EMBL" id="KAH0817862.1"/>
    </source>
</evidence>
<organism evidence="2 3">
    <name type="scientific">Tenebrio molitor</name>
    <name type="common">Yellow mealworm beetle</name>
    <dbReference type="NCBI Taxonomy" id="7067"/>
    <lineage>
        <taxon>Eukaryota</taxon>
        <taxon>Metazoa</taxon>
        <taxon>Ecdysozoa</taxon>
        <taxon>Arthropoda</taxon>
        <taxon>Hexapoda</taxon>
        <taxon>Insecta</taxon>
        <taxon>Pterygota</taxon>
        <taxon>Neoptera</taxon>
        <taxon>Endopterygota</taxon>
        <taxon>Coleoptera</taxon>
        <taxon>Polyphaga</taxon>
        <taxon>Cucujiformia</taxon>
        <taxon>Tenebrionidae</taxon>
        <taxon>Tenebrio</taxon>
    </lineage>
</organism>
<dbReference type="EMBL" id="JABDTM020018721">
    <property type="protein sequence ID" value="KAH0817862.1"/>
    <property type="molecule type" value="Genomic_DNA"/>
</dbReference>
<dbReference type="Proteomes" id="UP000719412">
    <property type="component" value="Unassembled WGS sequence"/>
</dbReference>
<feature type="compositionally biased region" description="Basic and acidic residues" evidence="1">
    <location>
        <begin position="27"/>
        <end position="59"/>
    </location>
</feature>